<protein>
    <recommendedName>
        <fullName evidence="2">Bacterial Ig domain-containing protein</fullName>
    </recommendedName>
</protein>
<accession>A0A955RJ22</accession>
<dbReference type="NCBIfam" id="NF033510">
    <property type="entry name" value="Ca_tandemer"/>
    <property type="match status" value="1"/>
</dbReference>
<comment type="caution">
    <text evidence="3">The sequence shown here is derived from an EMBL/GenBank/DDBJ whole genome shotgun (WGS) entry which is preliminary data.</text>
</comment>
<feature type="non-terminal residue" evidence="3">
    <location>
        <position position="1"/>
    </location>
</feature>
<feature type="transmembrane region" description="Helical" evidence="1">
    <location>
        <begin position="576"/>
        <end position="597"/>
    </location>
</feature>
<dbReference type="Proteomes" id="UP000783287">
    <property type="component" value="Unassembled WGS sequence"/>
</dbReference>
<dbReference type="InterPro" id="IPR041498">
    <property type="entry name" value="Big_6"/>
</dbReference>
<reference evidence="3" key="2">
    <citation type="journal article" date="2021" name="Microbiome">
        <title>Successional dynamics and alternative stable states in a saline activated sludge microbial community over 9 years.</title>
        <authorList>
            <person name="Wang Y."/>
            <person name="Ye J."/>
            <person name="Ju F."/>
            <person name="Liu L."/>
            <person name="Boyd J.A."/>
            <person name="Deng Y."/>
            <person name="Parks D.H."/>
            <person name="Jiang X."/>
            <person name="Yin X."/>
            <person name="Woodcroft B.J."/>
            <person name="Tyson G.W."/>
            <person name="Hugenholtz P."/>
            <person name="Polz M.F."/>
            <person name="Zhang T."/>
        </authorList>
    </citation>
    <scope>NUCLEOTIDE SEQUENCE</scope>
    <source>
        <strain evidence="3">HKST-UBA14</strain>
    </source>
</reference>
<dbReference type="Gene3D" id="2.60.40.10">
    <property type="entry name" value="Immunoglobulins"/>
    <property type="match status" value="1"/>
</dbReference>
<dbReference type="EMBL" id="JAGQLK010000059">
    <property type="protein sequence ID" value="MCA9383352.1"/>
    <property type="molecule type" value="Genomic_DNA"/>
</dbReference>
<feature type="domain" description="Bacterial Ig" evidence="2">
    <location>
        <begin position="379"/>
        <end position="445"/>
    </location>
</feature>
<sequence>AIRKIDADGDSSDELIVTQNTAYFNGIYRAGIVYYVDDVVINSAKNISLKDTDNYAFRIGGEGTNGFANANILDRPNSRIPLVITSNQPTAKRFYVSMDKLNYLKGQAQKEYDIAVDTDWYDATFINYDCVRASSRGDYLNDNNIYEIFNVCWAGNNGTNTGSSYLVNDNFMGQGFSGTNVDLSNIINDQGIVRWDGDNEGGTYFGQNTFTPQDINNDSKNDFVFQNDWTDYHGARSGSAYIILNYPHTISLGQNAIFNTSTPEMTGTVNADLSVTDISMVEYSVDNSSFNANWKQCGPSDGVYNSNTEAFKCILDSIPDGNHTVYFRSYDAMGSYTAQNHYAKKDITVDTTPPNPVITKIGQIGNIPVLDSLYYYYTANSVIISGTSEVGSVVTFTFDGQSYTATTDSNGNFVVQIPYLPDGTDILKYSAVDKAGNVSKTKSLTLIIPCYNFPEELQNIYCPAADDADQGEDVDETEPVLIEILEGELPETGNETSQILVKIIDEDGNIISGIEVIIGGQSYITDEQGYIYLDVDYGDYDVKINYGGEQLSYNLEINSNEETVQVILDEVTGNNLYYVCCCVILIAVLIFFFILFWKRKKEEDEEEQAEKNRQKE</sequence>
<keyword evidence="1" id="KW-1133">Transmembrane helix</keyword>
<proteinExistence type="predicted"/>
<dbReference type="AlphaFoldDB" id="A0A955RJ22"/>
<keyword evidence="1" id="KW-0812">Transmembrane</keyword>
<name>A0A955RJ22_9BACT</name>
<evidence type="ECO:0000256" key="1">
    <source>
        <dbReference type="SAM" id="Phobius"/>
    </source>
</evidence>
<evidence type="ECO:0000313" key="4">
    <source>
        <dbReference type="Proteomes" id="UP000783287"/>
    </source>
</evidence>
<keyword evidence="1" id="KW-0472">Membrane</keyword>
<organism evidence="3 4">
    <name type="scientific">Candidatus Dojkabacteria bacterium</name>
    <dbReference type="NCBI Taxonomy" id="2099670"/>
    <lineage>
        <taxon>Bacteria</taxon>
        <taxon>Candidatus Dojkabacteria</taxon>
    </lineage>
</organism>
<gene>
    <name evidence="3" type="ORF">KC909_03230</name>
</gene>
<evidence type="ECO:0000259" key="2">
    <source>
        <dbReference type="Pfam" id="PF17936"/>
    </source>
</evidence>
<evidence type="ECO:0000313" key="3">
    <source>
        <dbReference type="EMBL" id="MCA9383352.1"/>
    </source>
</evidence>
<dbReference type="Pfam" id="PF17936">
    <property type="entry name" value="Big_6"/>
    <property type="match status" value="1"/>
</dbReference>
<dbReference type="InterPro" id="IPR013783">
    <property type="entry name" value="Ig-like_fold"/>
</dbReference>
<reference evidence="3" key="1">
    <citation type="submission" date="2020-04" db="EMBL/GenBank/DDBJ databases">
        <authorList>
            <person name="Zhang T."/>
        </authorList>
    </citation>
    <scope>NUCLEOTIDE SEQUENCE</scope>
    <source>
        <strain evidence="3">HKST-UBA14</strain>
    </source>
</reference>